<organism evidence="1 2">
    <name type="scientific">Ferirhizobium litorale</name>
    <dbReference type="NCBI Taxonomy" id="2927786"/>
    <lineage>
        <taxon>Bacteria</taxon>
        <taxon>Pseudomonadati</taxon>
        <taxon>Pseudomonadota</taxon>
        <taxon>Alphaproteobacteria</taxon>
        <taxon>Hyphomicrobiales</taxon>
        <taxon>Rhizobiaceae</taxon>
        <taxon>Ferirhizobium</taxon>
    </lineage>
</organism>
<dbReference type="Proteomes" id="UP001161580">
    <property type="component" value="Unassembled WGS sequence"/>
</dbReference>
<dbReference type="Pfam" id="PF05013">
    <property type="entry name" value="FGase"/>
    <property type="match status" value="1"/>
</dbReference>
<name>A0AAE3QHV3_9HYPH</name>
<evidence type="ECO:0000313" key="2">
    <source>
        <dbReference type="Proteomes" id="UP001161580"/>
    </source>
</evidence>
<reference evidence="1" key="1">
    <citation type="submission" date="2022-03" db="EMBL/GenBank/DDBJ databases">
        <title>Fererhizobium litorale gen. nov., sp. nov., isolated from sandy sediments of the Sea of Japan seashore.</title>
        <authorList>
            <person name="Romanenko L."/>
            <person name="Kurilenko V."/>
            <person name="Otstavnykh N."/>
            <person name="Svetashev V."/>
            <person name="Tekutyeva L."/>
            <person name="Isaeva M."/>
            <person name="Mikhailov V."/>
        </authorList>
    </citation>
    <scope>NUCLEOTIDE SEQUENCE</scope>
    <source>
        <strain evidence="1">KMM 9576</strain>
    </source>
</reference>
<dbReference type="Gene3D" id="3.40.630.40">
    <property type="entry name" value="Zn-dependent exopeptidases"/>
    <property type="match status" value="1"/>
</dbReference>
<sequence>MEPGILTTEEGNPVEVVNPGGRGDVLLVCEHASSTIPVHFGDLGLPIAALESHIAWDPGALAVSTLLSRTLDATLVYQRFSRLVYDCNRPPESPAAIPEFSEIYTVPGNAGLTQSQRDARTNGLYIPFHARIAAIIAERRAQGRRTVLVTIHSFTPVYNGHTRSVEIGILHDSDTRLADRLLAAASDTDAYRFGRNQPYGPADGVTHTLKLHALGNGLLNVMIEVRNDLISDETGQEVMADLLAGLLQEGLAESGI</sequence>
<protein>
    <submittedName>
        <fullName evidence="1">N-formylglutamate amidohydrolase</fullName>
    </submittedName>
</protein>
<dbReference type="RefSeq" id="WP_311788081.1">
    <property type="nucleotide sequence ID" value="NZ_JALDYY010000013.1"/>
</dbReference>
<dbReference type="PIRSF" id="PIRSF029730">
    <property type="entry name" value="UCP029730"/>
    <property type="match status" value="1"/>
</dbReference>
<dbReference type="EMBL" id="JALDYZ010000012">
    <property type="protein sequence ID" value="MDI7924158.1"/>
    <property type="molecule type" value="Genomic_DNA"/>
</dbReference>
<dbReference type="InterPro" id="IPR011227">
    <property type="entry name" value="UCP029730"/>
</dbReference>
<proteinExistence type="predicted"/>
<dbReference type="InterPro" id="IPR007709">
    <property type="entry name" value="N-FG_amidohydro"/>
</dbReference>
<keyword evidence="2" id="KW-1185">Reference proteome</keyword>
<evidence type="ECO:0000313" key="1">
    <source>
        <dbReference type="EMBL" id="MDI7924158.1"/>
    </source>
</evidence>
<dbReference type="AlphaFoldDB" id="A0AAE3QHV3"/>
<comment type="caution">
    <text evidence="1">The sequence shown here is derived from an EMBL/GenBank/DDBJ whole genome shotgun (WGS) entry which is preliminary data.</text>
</comment>
<dbReference type="SUPFAM" id="SSF53187">
    <property type="entry name" value="Zn-dependent exopeptidases"/>
    <property type="match status" value="1"/>
</dbReference>
<accession>A0AAE3QHV3</accession>
<gene>
    <name evidence="1" type="ORF">MRS75_19015</name>
</gene>